<feature type="domain" description="N-acetyltransferase" evidence="1">
    <location>
        <begin position="1"/>
        <end position="148"/>
    </location>
</feature>
<name>A0A937KAQ5_9BACT</name>
<evidence type="ECO:0000313" key="3">
    <source>
        <dbReference type="Proteomes" id="UP000614216"/>
    </source>
</evidence>
<dbReference type="Proteomes" id="UP000614216">
    <property type="component" value="Unassembled WGS sequence"/>
</dbReference>
<reference evidence="2" key="1">
    <citation type="submission" date="2021-01" db="EMBL/GenBank/DDBJ databases">
        <title>Fulvivirga kasyanovii gen. nov., sp nov., a novel member of the phylum Bacteroidetes isolated from seawater in a mussel farm.</title>
        <authorList>
            <person name="Zhao L.-H."/>
            <person name="Wang Z.-J."/>
        </authorList>
    </citation>
    <scope>NUCLEOTIDE SEQUENCE</scope>
    <source>
        <strain evidence="2">29W222</strain>
    </source>
</reference>
<protein>
    <submittedName>
        <fullName evidence="2">GNAT family N-acetyltransferase</fullName>
    </submittedName>
</protein>
<proteinExistence type="predicted"/>
<organism evidence="2 3">
    <name type="scientific">Fulvivirga marina</name>
    <dbReference type="NCBI Taxonomy" id="2494733"/>
    <lineage>
        <taxon>Bacteria</taxon>
        <taxon>Pseudomonadati</taxon>
        <taxon>Bacteroidota</taxon>
        <taxon>Cytophagia</taxon>
        <taxon>Cytophagales</taxon>
        <taxon>Fulvivirgaceae</taxon>
        <taxon>Fulvivirga</taxon>
    </lineage>
</organism>
<dbReference type="InterPro" id="IPR016181">
    <property type="entry name" value="Acyl_CoA_acyltransferase"/>
</dbReference>
<evidence type="ECO:0000259" key="1">
    <source>
        <dbReference type="PROSITE" id="PS51186"/>
    </source>
</evidence>
<comment type="caution">
    <text evidence="2">The sequence shown here is derived from an EMBL/GenBank/DDBJ whole genome shotgun (WGS) entry which is preliminary data.</text>
</comment>
<accession>A0A937KAQ5</accession>
<dbReference type="GO" id="GO:0016747">
    <property type="term" value="F:acyltransferase activity, transferring groups other than amino-acyl groups"/>
    <property type="evidence" value="ECO:0007669"/>
    <property type="project" value="InterPro"/>
</dbReference>
<dbReference type="SUPFAM" id="SSF55729">
    <property type="entry name" value="Acyl-CoA N-acyltransferases (Nat)"/>
    <property type="match status" value="1"/>
</dbReference>
<keyword evidence="3" id="KW-1185">Reference proteome</keyword>
<evidence type="ECO:0000313" key="2">
    <source>
        <dbReference type="EMBL" id="MBL6444769.1"/>
    </source>
</evidence>
<dbReference type="PROSITE" id="PS51186">
    <property type="entry name" value="GNAT"/>
    <property type="match status" value="1"/>
</dbReference>
<dbReference type="CDD" id="cd04301">
    <property type="entry name" value="NAT_SF"/>
    <property type="match status" value="1"/>
</dbReference>
<dbReference type="AlphaFoldDB" id="A0A937KAQ5"/>
<dbReference type="InterPro" id="IPR000182">
    <property type="entry name" value="GNAT_dom"/>
</dbReference>
<dbReference type="EMBL" id="JAEUGD010000001">
    <property type="protein sequence ID" value="MBL6444769.1"/>
    <property type="molecule type" value="Genomic_DNA"/>
</dbReference>
<dbReference type="RefSeq" id="WP_202854310.1">
    <property type="nucleotide sequence ID" value="NZ_JAEUGD010000001.1"/>
</dbReference>
<sequence>MIIRKAETADIPDIVSLLKLSLGESLMPKSDSYWRWKHIDNPFGPSYVLLAEEKGQIIGVRAFMKWEWRNGAHILRTVRAVDTATHPDHQGKGIFKKLTLSMLDLCRHEEVDFVYNTPNDKSMPGYIKMGWKSLGKLPVSINLCLPRRIFGGNQDVDLISNPDGNVLIVKIDENISQNWDTEISSDFWSTNYSKAFFAWRYGKIPVLDYYLALLDNSYVIFRIKQSKFGLELRILYTFGNNLNLRNIIKYIKKKLSPLFISSREINDISMNKFALNVGGPIVTFMPLSDNSHSIGLSNWNPTLGDMEVF</sequence>
<dbReference type="Pfam" id="PF13527">
    <property type="entry name" value="Acetyltransf_9"/>
    <property type="match status" value="1"/>
</dbReference>
<dbReference type="Gene3D" id="3.40.630.30">
    <property type="match status" value="1"/>
</dbReference>
<gene>
    <name evidence="2" type="ORF">JMN32_00505</name>
</gene>